<reference evidence="1" key="1">
    <citation type="journal article" date="2015" name="Insect Biochem. Mol. Biol.">
        <title>An insight into the sialome of the horse fly, Tabanus bromius.</title>
        <authorList>
            <person name="Ribeiro J.M."/>
            <person name="Kazimirova M."/>
            <person name="Takac P."/>
            <person name="Andersen J.F."/>
            <person name="Francischetti I.M."/>
        </authorList>
    </citation>
    <scope>NUCLEOTIDE SEQUENCE</scope>
</reference>
<dbReference type="EMBL" id="GDAI01002747">
    <property type="protein sequence ID" value="JAI14856.1"/>
    <property type="molecule type" value="mRNA"/>
</dbReference>
<dbReference type="InterPro" id="IPR012340">
    <property type="entry name" value="NA-bd_OB-fold"/>
</dbReference>
<dbReference type="Gene3D" id="2.40.50.140">
    <property type="entry name" value="Nucleic acid-binding proteins"/>
    <property type="match status" value="1"/>
</dbReference>
<name>A0A0K8TL28_TABBR</name>
<evidence type="ECO:0000313" key="1">
    <source>
        <dbReference type="EMBL" id="JAI14856.1"/>
    </source>
</evidence>
<feature type="non-terminal residue" evidence="1">
    <location>
        <position position="186"/>
    </location>
</feature>
<protein>
    <submittedName>
        <fullName evidence="1">Uncharacterized protein</fullName>
    </submittedName>
</protein>
<dbReference type="AlphaFoldDB" id="A0A0K8TL28"/>
<feature type="non-terminal residue" evidence="1">
    <location>
        <position position="1"/>
    </location>
</feature>
<sequence>EDDLDWLIPSFTLIKNVQPSSKENADPDAEFSLPLLIEDIYRIPLADGFPKVLRLFGVAFKTVTIYGRATPLKILHKKEVRIYNVDDGTSSIIVHFSHIANNRIDIMTAVNNLEYELNMVKRQNKKRRFKSNNGNILREAQTLLRRTRSQICVPELFFTIGSKVLVIGIPYKSPCDGKVHIWAIEM</sequence>
<organism evidence="1">
    <name type="scientific">Tabanus bromius</name>
    <name type="common">Band-eyed brown horse fly</name>
    <dbReference type="NCBI Taxonomy" id="304241"/>
    <lineage>
        <taxon>Eukaryota</taxon>
        <taxon>Metazoa</taxon>
        <taxon>Ecdysozoa</taxon>
        <taxon>Arthropoda</taxon>
        <taxon>Hexapoda</taxon>
        <taxon>Insecta</taxon>
        <taxon>Pterygota</taxon>
        <taxon>Neoptera</taxon>
        <taxon>Endopterygota</taxon>
        <taxon>Diptera</taxon>
        <taxon>Brachycera</taxon>
        <taxon>Tabanomorpha</taxon>
        <taxon>Tabanoidea</taxon>
        <taxon>Tabanidae</taxon>
        <taxon>Tabanus</taxon>
    </lineage>
</organism>
<proteinExistence type="evidence at transcript level"/>
<accession>A0A0K8TL28</accession>